<dbReference type="InterPro" id="IPR016135">
    <property type="entry name" value="UBQ-conjugating_enzyme/RWD"/>
</dbReference>
<dbReference type="AlphaFoldDB" id="A0A3B0J2A5"/>
<dbReference type="OrthoDB" id="5596422at2759"/>
<reference evidence="3" key="1">
    <citation type="submission" date="2018-01" db="EMBL/GenBank/DDBJ databases">
        <authorList>
            <person name="Alioto T."/>
            <person name="Alioto T."/>
        </authorList>
    </citation>
    <scope>NUCLEOTIDE SEQUENCE [LARGE SCALE GENOMIC DNA]</scope>
</reference>
<evidence type="ECO:0000259" key="1">
    <source>
        <dbReference type="PROSITE" id="PS50127"/>
    </source>
</evidence>
<dbReference type="Proteomes" id="UP000268350">
    <property type="component" value="Unassembled WGS sequence"/>
</dbReference>
<gene>
    <name evidence="2" type="ORF">DGUA_6G003329</name>
</gene>
<dbReference type="SUPFAM" id="SSF54495">
    <property type="entry name" value="UBC-like"/>
    <property type="match status" value="1"/>
</dbReference>
<dbReference type="CDD" id="cd23814">
    <property type="entry name" value="UEV_AKTIP"/>
    <property type="match status" value="1"/>
</dbReference>
<evidence type="ECO:0000313" key="2">
    <source>
        <dbReference type="EMBL" id="SPP75514.1"/>
    </source>
</evidence>
<dbReference type="Gene3D" id="3.10.110.10">
    <property type="entry name" value="Ubiquitin Conjugating Enzyme"/>
    <property type="match status" value="1"/>
</dbReference>
<sequence length="299" mass="34521">MCHYMLSTLASGGVHSSKFNITIYLTLQKSWTPTMWFSCNNTEQCAVVRQGYQVLAEYHLIEQEQLKNIYAIPSYASALHWYGIIFIHSGFYAESMFRFSIMLPENFPNVTSLPTVIFTTACYHPHIRPQTQSLDLSPFFTEWRKDYHHVWHLLKYIQAIFADPESSICSCVTPSGERVYMEEANNMEALTMLSTDRVAFINKVQQLAEFTREHIYDSPTSSDPHYIVVEPCCSERHEKIMEQLKSTSWKEATAIDTLPPAECLACIDSSRQMDEEEANQLAKLSAMNGRMKHPKLQRY</sequence>
<accession>A0A3B0J2A5</accession>
<dbReference type="STRING" id="7266.A0A3B0J2A5"/>
<keyword evidence="3" id="KW-1185">Reference proteome</keyword>
<dbReference type="Pfam" id="PF00179">
    <property type="entry name" value="UQ_con"/>
    <property type="match status" value="1"/>
</dbReference>
<protein>
    <submittedName>
        <fullName evidence="2">Blast:Protein crossbronx-like</fullName>
    </submittedName>
</protein>
<evidence type="ECO:0000313" key="3">
    <source>
        <dbReference type="Proteomes" id="UP000268350"/>
    </source>
</evidence>
<proteinExistence type="predicted"/>
<dbReference type="InterPro" id="IPR000608">
    <property type="entry name" value="UBC"/>
</dbReference>
<organism evidence="2 3">
    <name type="scientific">Drosophila guanche</name>
    <name type="common">Fruit fly</name>
    <dbReference type="NCBI Taxonomy" id="7266"/>
    <lineage>
        <taxon>Eukaryota</taxon>
        <taxon>Metazoa</taxon>
        <taxon>Ecdysozoa</taxon>
        <taxon>Arthropoda</taxon>
        <taxon>Hexapoda</taxon>
        <taxon>Insecta</taxon>
        <taxon>Pterygota</taxon>
        <taxon>Neoptera</taxon>
        <taxon>Endopterygota</taxon>
        <taxon>Diptera</taxon>
        <taxon>Brachycera</taxon>
        <taxon>Muscomorpha</taxon>
        <taxon>Ephydroidea</taxon>
        <taxon>Drosophilidae</taxon>
        <taxon>Drosophila</taxon>
        <taxon>Sophophora</taxon>
    </lineage>
</organism>
<dbReference type="EMBL" id="OUUW01000001">
    <property type="protein sequence ID" value="SPP75514.1"/>
    <property type="molecule type" value="Genomic_DNA"/>
</dbReference>
<dbReference type="PROSITE" id="PS50127">
    <property type="entry name" value="UBC_2"/>
    <property type="match status" value="1"/>
</dbReference>
<feature type="domain" description="UBC core" evidence="1">
    <location>
        <begin position="49"/>
        <end position="213"/>
    </location>
</feature>
<name>A0A3B0J2A5_DROGU</name>
<dbReference type="SMART" id="SM00212">
    <property type="entry name" value="UBCc"/>
    <property type="match status" value="1"/>
</dbReference>